<organism evidence="1 2">
    <name type="scientific">Cichorium intybus</name>
    <name type="common">Chicory</name>
    <dbReference type="NCBI Taxonomy" id="13427"/>
    <lineage>
        <taxon>Eukaryota</taxon>
        <taxon>Viridiplantae</taxon>
        <taxon>Streptophyta</taxon>
        <taxon>Embryophyta</taxon>
        <taxon>Tracheophyta</taxon>
        <taxon>Spermatophyta</taxon>
        <taxon>Magnoliopsida</taxon>
        <taxon>eudicotyledons</taxon>
        <taxon>Gunneridae</taxon>
        <taxon>Pentapetalae</taxon>
        <taxon>asterids</taxon>
        <taxon>campanulids</taxon>
        <taxon>Asterales</taxon>
        <taxon>Asteraceae</taxon>
        <taxon>Cichorioideae</taxon>
        <taxon>Cichorieae</taxon>
        <taxon>Cichoriinae</taxon>
        <taxon>Cichorium</taxon>
    </lineage>
</organism>
<gene>
    <name evidence="1" type="ORF">L2E82_33547</name>
</gene>
<comment type="caution">
    <text evidence="1">The sequence shown here is derived from an EMBL/GenBank/DDBJ whole genome shotgun (WGS) entry which is preliminary data.</text>
</comment>
<evidence type="ECO:0000313" key="2">
    <source>
        <dbReference type="Proteomes" id="UP001055811"/>
    </source>
</evidence>
<name>A0ACB9BKG7_CICIN</name>
<sequence>MLKHTLDGVSIPTLLDGVARLIVALDGSSLMTIRSLQTPMIFDEQCIFQRFPTHLHDLSIHISGLLVY</sequence>
<protein>
    <submittedName>
        <fullName evidence="1">Uncharacterized protein</fullName>
    </submittedName>
</protein>
<reference evidence="1 2" key="2">
    <citation type="journal article" date="2022" name="Mol. Ecol. Resour.">
        <title>The genomes of chicory, endive, great burdock and yacon provide insights into Asteraceae paleo-polyploidization history and plant inulin production.</title>
        <authorList>
            <person name="Fan W."/>
            <person name="Wang S."/>
            <person name="Wang H."/>
            <person name="Wang A."/>
            <person name="Jiang F."/>
            <person name="Liu H."/>
            <person name="Zhao H."/>
            <person name="Xu D."/>
            <person name="Zhang Y."/>
        </authorList>
    </citation>
    <scope>NUCLEOTIDE SEQUENCE [LARGE SCALE GENOMIC DNA]</scope>
    <source>
        <strain evidence="2">cv. Punajuju</strain>
        <tissue evidence="1">Leaves</tissue>
    </source>
</reference>
<reference evidence="2" key="1">
    <citation type="journal article" date="2022" name="Mol. Ecol. Resour.">
        <title>The genomes of chicory, endive, great burdock and yacon provide insights into Asteraceae palaeo-polyploidization history and plant inulin production.</title>
        <authorList>
            <person name="Fan W."/>
            <person name="Wang S."/>
            <person name="Wang H."/>
            <person name="Wang A."/>
            <person name="Jiang F."/>
            <person name="Liu H."/>
            <person name="Zhao H."/>
            <person name="Xu D."/>
            <person name="Zhang Y."/>
        </authorList>
    </citation>
    <scope>NUCLEOTIDE SEQUENCE [LARGE SCALE GENOMIC DNA]</scope>
    <source>
        <strain evidence="2">cv. Punajuju</strain>
    </source>
</reference>
<accession>A0ACB9BKG7</accession>
<proteinExistence type="predicted"/>
<dbReference type="Proteomes" id="UP001055811">
    <property type="component" value="Linkage Group LG06"/>
</dbReference>
<dbReference type="EMBL" id="CM042014">
    <property type="protein sequence ID" value="KAI3722508.1"/>
    <property type="molecule type" value="Genomic_DNA"/>
</dbReference>
<keyword evidence="2" id="KW-1185">Reference proteome</keyword>
<evidence type="ECO:0000313" key="1">
    <source>
        <dbReference type="EMBL" id="KAI3722508.1"/>
    </source>
</evidence>